<dbReference type="EMBL" id="QPFP01000624">
    <property type="protein sequence ID" value="TEB04500.1"/>
    <property type="molecule type" value="Genomic_DNA"/>
</dbReference>
<protein>
    <submittedName>
        <fullName evidence="2">Uncharacterized protein</fullName>
    </submittedName>
</protein>
<evidence type="ECO:0000256" key="1">
    <source>
        <dbReference type="SAM" id="MobiDB-lite"/>
    </source>
</evidence>
<accession>A0A4Y7R7A3</accession>
<comment type="caution">
    <text evidence="2">The sequence shown here is derived from an EMBL/GenBank/DDBJ whole genome shotgun (WGS) entry which is preliminary data.</text>
</comment>
<evidence type="ECO:0000313" key="2">
    <source>
        <dbReference type="EMBL" id="TEB04500.1"/>
    </source>
</evidence>
<feature type="region of interest" description="Disordered" evidence="1">
    <location>
        <begin position="80"/>
        <end position="221"/>
    </location>
</feature>
<organism evidence="2 3">
    <name type="scientific">Coprinellus micaceus</name>
    <name type="common">Glistening ink-cap mushroom</name>
    <name type="synonym">Coprinus micaceus</name>
    <dbReference type="NCBI Taxonomy" id="71717"/>
    <lineage>
        <taxon>Eukaryota</taxon>
        <taxon>Fungi</taxon>
        <taxon>Dikarya</taxon>
        <taxon>Basidiomycota</taxon>
        <taxon>Agaricomycotina</taxon>
        <taxon>Agaricomycetes</taxon>
        <taxon>Agaricomycetidae</taxon>
        <taxon>Agaricales</taxon>
        <taxon>Agaricineae</taxon>
        <taxon>Psathyrellaceae</taxon>
        <taxon>Coprinellus</taxon>
    </lineage>
</organism>
<dbReference type="AlphaFoldDB" id="A0A4Y7R7A3"/>
<proteinExistence type="predicted"/>
<feature type="compositionally biased region" description="Basic residues" evidence="1">
    <location>
        <begin position="212"/>
        <end position="221"/>
    </location>
</feature>
<sequence length="221" mass="23390">MSVSSDSRPQEAVDSGGLPITRDSETTIPSQPIEHDTEPGAMKLPTTTMTATLAAQEAKGAGAEDVVDIPAEVKPLDGVERVAGAVDDKAETGVDSDESRETALVPPQHTDFASETVKVTESNSTDSTPIESEEPREDTKEAVAIASTTPSTIEAREVVGVQDTKEEEKVADNQFESADAEVLTAQEIALSPTQESTSDAHQATRNTPSHSSPHHRRCKTS</sequence>
<feature type="compositionally biased region" description="Polar residues" evidence="1">
    <location>
        <begin position="191"/>
        <end position="211"/>
    </location>
</feature>
<gene>
    <name evidence="2" type="ORF">FA13DRAFT_1283972</name>
</gene>
<reference evidence="2 3" key="1">
    <citation type="journal article" date="2019" name="Nat. Ecol. Evol.">
        <title>Megaphylogeny resolves global patterns of mushroom evolution.</title>
        <authorList>
            <person name="Varga T."/>
            <person name="Krizsan K."/>
            <person name="Foldi C."/>
            <person name="Dima B."/>
            <person name="Sanchez-Garcia M."/>
            <person name="Sanchez-Ramirez S."/>
            <person name="Szollosi G.J."/>
            <person name="Szarkandi J.G."/>
            <person name="Papp V."/>
            <person name="Albert L."/>
            <person name="Andreopoulos W."/>
            <person name="Angelini C."/>
            <person name="Antonin V."/>
            <person name="Barry K.W."/>
            <person name="Bougher N.L."/>
            <person name="Buchanan P."/>
            <person name="Buyck B."/>
            <person name="Bense V."/>
            <person name="Catcheside P."/>
            <person name="Chovatia M."/>
            <person name="Cooper J."/>
            <person name="Damon W."/>
            <person name="Desjardin D."/>
            <person name="Finy P."/>
            <person name="Geml J."/>
            <person name="Haridas S."/>
            <person name="Hughes K."/>
            <person name="Justo A."/>
            <person name="Karasinski D."/>
            <person name="Kautmanova I."/>
            <person name="Kiss B."/>
            <person name="Kocsube S."/>
            <person name="Kotiranta H."/>
            <person name="LaButti K.M."/>
            <person name="Lechner B.E."/>
            <person name="Liimatainen K."/>
            <person name="Lipzen A."/>
            <person name="Lukacs Z."/>
            <person name="Mihaltcheva S."/>
            <person name="Morgado L.N."/>
            <person name="Niskanen T."/>
            <person name="Noordeloos M.E."/>
            <person name="Ohm R.A."/>
            <person name="Ortiz-Santana B."/>
            <person name="Ovrebo C."/>
            <person name="Racz N."/>
            <person name="Riley R."/>
            <person name="Savchenko A."/>
            <person name="Shiryaev A."/>
            <person name="Soop K."/>
            <person name="Spirin V."/>
            <person name="Szebenyi C."/>
            <person name="Tomsovsky M."/>
            <person name="Tulloss R.E."/>
            <person name="Uehling J."/>
            <person name="Grigoriev I.V."/>
            <person name="Vagvolgyi C."/>
            <person name="Papp T."/>
            <person name="Martin F.M."/>
            <person name="Miettinen O."/>
            <person name="Hibbett D.S."/>
            <person name="Nagy L.G."/>
        </authorList>
    </citation>
    <scope>NUCLEOTIDE SEQUENCE [LARGE SCALE GENOMIC DNA]</scope>
    <source>
        <strain evidence="2 3">FP101781</strain>
    </source>
</reference>
<feature type="compositionally biased region" description="Polar residues" evidence="1">
    <location>
        <begin position="111"/>
        <end position="130"/>
    </location>
</feature>
<feature type="region of interest" description="Disordered" evidence="1">
    <location>
        <begin position="1"/>
        <end position="43"/>
    </location>
</feature>
<keyword evidence="3" id="KW-1185">Reference proteome</keyword>
<evidence type="ECO:0000313" key="3">
    <source>
        <dbReference type="Proteomes" id="UP000298030"/>
    </source>
</evidence>
<dbReference type="Proteomes" id="UP000298030">
    <property type="component" value="Unassembled WGS sequence"/>
</dbReference>
<feature type="compositionally biased region" description="Basic and acidic residues" evidence="1">
    <location>
        <begin position="80"/>
        <end position="101"/>
    </location>
</feature>
<name>A0A4Y7R7A3_COPMI</name>